<accession>A0AAV8SRN8</accession>
<dbReference type="EMBL" id="JAIWQS010000009">
    <property type="protein sequence ID" value="KAJ8754957.1"/>
    <property type="molecule type" value="Genomic_DNA"/>
</dbReference>
<evidence type="ECO:0008006" key="4">
    <source>
        <dbReference type="Google" id="ProtNLM"/>
    </source>
</evidence>
<evidence type="ECO:0000313" key="3">
    <source>
        <dbReference type="Proteomes" id="UP001159364"/>
    </source>
</evidence>
<feature type="region of interest" description="Disordered" evidence="1">
    <location>
        <begin position="586"/>
        <end position="610"/>
    </location>
</feature>
<name>A0AAV8SRN8_9ROSI</name>
<feature type="compositionally biased region" description="Polar residues" evidence="1">
    <location>
        <begin position="587"/>
        <end position="610"/>
    </location>
</feature>
<feature type="compositionally biased region" description="Basic residues" evidence="1">
    <location>
        <begin position="403"/>
        <end position="417"/>
    </location>
</feature>
<evidence type="ECO:0000313" key="2">
    <source>
        <dbReference type="EMBL" id="KAJ8754957.1"/>
    </source>
</evidence>
<protein>
    <recommendedName>
        <fullName evidence="4">Hapless 8</fullName>
    </recommendedName>
</protein>
<feature type="region of interest" description="Disordered" evidence="1">
    <location>
        <begin position="458"/>
        <end position="477"/>
    </location>
</feature>
<reference evidence="2 3" key="1">
    <citation type="submission" date="2021-09" db="EMBL/GenBank/DDBJ databases">
        <title>Genomic insights and catalytic innovation underlie evolution of tropane alkaloids biosynthesis.</title>
        <authorList>
            <person name="Wang Y.-J."/>
            <person name="Tian T."/>
            <person name="Huang J.-P."/>
            <person name="Huang S.-X."/>
        </authorList>
    </citation>
    <scope>NUCLEOTIDE SEQUENCE [LARGE SCALE GENOMIC DNA]</scope>
    <source>
        <strain evidence="2">KIB-2018</strain>
        <tissue evidence="2">Leaf</tissue>
    </source>
</reference>
<evidence type="ECO:0000256" key="1">
    <source>
        <dbReference type="SAM" id="MobiDB-lite"/>
    </source>
</evidence>
<dbReference type="PANTHER" id="PTHR35767">
    <property type="entry name" value="HAPLESS PROTEIN"/>
    <property type="match status" value="1"/>
</dbReference>
<comment type="caution">
    <text evidence="2">The sequence shown here is derived from an EMBL/GenBank/DDBJ whole genome shotgun (WGS) entry which is preliminary data.</text>
</comment>
<feature type="compositionally biased region" description="Polar residues" evidence="1">
    <location>
        <begin position="895"/>
        <end position="910"/>
    </location>
</feature>
<organism evidence="2 3">
    <name type="scientific">Erythroxylum novogranatense</name>
    <dbReference type="NCBI Taxonomy" id="1862640"/>
    <lineage>
        <taxon>Eukaryota</taxon>
        <taxon>Viridiplantae</taxon>
        <taxon>Streptophyta</taxon>
        <taxon>Embryophyta</taxon>
        <taxon>Tracheophyta</taxon>
        <taxon>Spermatophyta</taxon>
        <taxon>Magnoliopsida</taxon>
        <taxon>eudicotyledons</taxon>
        <taxon>Gunneridae</taxon>
        <taxon>Pentapetalae</taxon>
        <taxon>rosids</taxon>
        <taxon>fabids</taxon>
        <taxon>Malpighiales</taxon>
        <taxon>Erythroxylaceae</taxon>
        <taxon>Erythroxylum</taxon>
    </lineage>
</organism>
<gene>
    <name evidence="2" type="ORF">K2173_015469</name>
</gene>
<feature type="region of interest" description="Disordered" evidence="1">
    <location>
        <begin position="871"/>
        <end position="950"/>
    </location>
</feature>
<dbReference type="PANTHER" id="PTHR35767:SF1">
    <property type="entry name" value="HAPLESS PROTEIN"/>
    <property type="match status" value="1"/>
</dbReference>
<keyword evidence="3" id="KW-1185">Reference proteome</keyword>
<feature type="compositionally biased region" description="Low complexity" evidence="1">
    <location>
        <begin position="921"/>
        <end position="936"/>
    </location>
</feature>
<dbReference type="Proteomes" id="UP001159364">
    <property type="component" value="Linkage Group LG09"/>
</dbReference>
<feature type="region of interest" description="Disordered" evidence="1">
    <location>
        <begin position="397"/>
        <end position="417"/>
    </location>
</feature>
<sequence length="1422" mass="157090">MLSVENSPTPDPSCSCKFPKVNSSNDELPLPQVDLPNPSLDHLSSLPNFSIRNYVFTSRSKDINNNWPFSLKNLQLCFKHGVRDVLPPFQSLDTIRDQSSKLCTVETDSLNRHRTNRFDKEPSRPNNTHGVVDSCTDAQLRSRKAAEVCPDVSSCRSGEEIDFPSSTTTVSQSEIESVPHIRHPISLQQTHQTLLKTSSAEVETVDPPAIHKTQNTSRPLGKKCRLIVKFVGNSERSSSEDITSNCTTTSEAMTSKVCPVCKTFSFSSITTLNAHIDQCLAMEPTPKCTADSNLTRHRFKPRKTKLMVDIYATAQQCTLEELDRRNGRNLSTASNLPTMDAECSEGRKHRVSPINPQDVGDVGPVYIDANGTKLRILSKPSDPALVRKERECVEDRNPLRGGKGIKHFPKKKKKRLAQKHHKYLKLIPQSKRILSHKNARGSQICGRGEKYNGGDRSFEKEQLKQKQSKSSDSGTLRPWVCSKRSGFMKKVSSEDDHQPTRCKWHLPKDLLVENEESFLGNPLSESILTHKSKNLCENLVSASGNDERMRKAFHDAPVIERGEKIPRRKRVGNLLARAVADDIDTSFPPTKQNANQLGKEGTSTHNSCLPMYTNSTRRHASNEMEVDTWGKNIMSVNSQSAVSDSGPCKIKKRSTHEKSRLHLVVERDKEAVACHSKVDHQLSLKRGGSKIQLEREAINNDMHPRRQNALEIREERQLSAFQSKKVMALESSKPAACYGNDEGGNVDYSDGFGVLTSCRNETQDNEEDFCSVECGRDFDRSASNLNSPFGTEFYKLSDCSKAPSNSLQSIQDHRRLLCKVEAPAAPTEPAFVDDQEMFSGRGVRHDLIEQTTEISVGLDSRVGQGNPFLGVDPIPIPGPPGSFLPSPRDMGSEDFQGNSSLTTSRVQSSLDQHDMLDGDSSDSPISATSTISSSPAGRSDSKYCEPMSAAGPYGDQEKIKSCLTAARSGSSVKIAGAQTTNTGLERTIVGGVHLKADRIPGEKGSLRLKNDQPCCCQKKERFSLGVSSHFHELQLKKRRKITTRTTALGKQTSCNSEPQPSNVNVRPEFIPLSSWSTSGSEKDVPPVIKPHTVPVPFKDSTGTEVRFLARSDCDSVSPSASNPILRLMGKNLMVINKDEDASMPIGQVEPHMRDIERASQFPTFSRVCPVNIQDQNPYQFNRMIPQGSAISSRDPHSTMGHCFDVGFSNNMRAHSEDWKFPLASARLPAGIFQGPCTDSGSMTLKEPYDYQKGQNLVIWENGVKNGLDASPRYPEKNVATLDHQCKLSDSTAAPIKEVIIIDDVPEGENIETNDVLMGSDGWRERQVDSSLVSIQTAPNYNANLLHPLSWYQSQGPAYLDEPHIVHNPCFRAAATRVVNATPVAWVCSSDGSGVLQRNPFVAPSSSTSHLRSAGAYYPPSFS</sequence>
<proteinExistence type="predicted"/>